<dbReference type="InterPro" id="IPR008928">
    <property type="entry name" value="6-hairpin_glycosidase_sf"/>
</dbReference>
<dbReference type="InterPro" id="IPR008979">
    <property type="entry name" value="Galactose-bd-like_sf"/>
</dbReference>
<evidence type="ECO:0000256" key="1">
    <source>
        <dbReference type="SAM" id="SignalP"/>
    </source>
</evidence>
<dbReference type="OrthoDB" id="9763537at2"/>
<evidence type="ECO:0000313" key="4">
    <source>
        <dbReference type="Proteomes" id="UP000324973"/>
    </source>
</evidence>
<evidence type="ECO:0000313" key="3">
    <source>
        <dbReference type="EMBL" id="TYT23953.1"/>
    </source>
</evidence>
<dbReference type="SUPFAM" id="SSF49785">
    <property type="entry name" value="Galactose-binding domain-like"/>
    <property type="match status" value="2"/>
</dbReference>
<dbReference type="InterPro" id="IPR000421">
    <property type="entry name" value="FA58C"/>
</dbReference>
<feature type="chain" id="PRO_5022700502" evidence="1">
    <location>
        <begin position="37"/>
        <end position="1076"/>
    </location>
</feature>
<dbReference type="SUPFAM" id="SSF48208">
    <property type="entry name" value="Six-hairpin glycosidases"/>
    <property type="match status" value="1"/>
</dbReference>
<keyword evidence="4" id="KW-1185">Reference proteome</keyword>
<proteinExistence type="predicted"/>
<dbReference type="Pfam" id="PF00754">
    <property type="entry name" value="F5_F8_type_C"/>
    <property type="match status" value="1"/>
</dbReference>
<dbReference type="Gene3D" id="1.50.10.10">
    <property type="match status" value="1"/>
</dbReference>
<comment type="caution">
    <text evidence="3">The sequence shown here is derived from an EMBL/GenBank/DDBJ whole genome shotgun (WGS) entry which is preliminary data.</text>
</comment>
<dbReference type="InterPro" id="IPR012341">
    <property type="entry name" value="6hp_glycosidase-like_sf"/>
</dbReference>
<protein>
    <submittedName>
        <fullName evidence="3">Coagulation factor 5/8 type domain-containing protein</fullName>
    </submittedName>
</protein>
<dbReference type="Proteomes" id="UP000324973">
    <property type="component" value="Unassembled WGS sequence"/>
</dbReference>
<dbReference type="EMBL" id="VTFT01000002">
    <property type="protein sequence ID" value="TYT23953.1"/>
    <property type="molecule type" value="Genomic_DNA"/>
</dbReference>
<feature type="signal peptide" evidence="1">
    <location>
        <begin position="1"/>
        <end position="36"/>
    </location>
</feature>
<accession>A0A5D4XJ36</accession>
<sequence>MDTQRNVPVSSRACPRAFAFAILVAAWLFGPAPAFAQASLPALELPPEPPRLLDGFDDPAPWSVVTSDQVSGSVRLVEGDDGGALCLDYDFNGVSGHVGIQRDLPLEYPDNFAFSFRLRGDSPDNDLQFKLVDANGDNVWWVNRPKYDYPRKWTPVRYKRRHIDKAWGPDPDPVLRRSAKLEFTIYNNVGGRGSVCFDTLELEPLPADDDSPLRADAIATAGDATLAVDGRMGTAWRVEKSTLPQRLVLDLGKVREFGGLRLRWDRKDYPSRYRISVSGDGAAWREVRAVTLGNGGDDWIALPESEARYIAFDLMDGPTRRFALFEAVIEPLAFAATSNDFVRSMAGQAPRGWFPRGFSGEQPYWTILGLDGGTQQGLIGEDGALEVAKGGFSIEPFVLVDGALASWADVATTQSLQDGYLPIPSVHWKRDDLALDITAFAHGTPRESRLVARYRLSNPGGKARDYTLALALRPFQVNPPSQFLNTRGGVSPVGSMSIDGGTVSVDGRPRVFAKQLPGSAFATAFDAGMAVSHLAASRRPATTSVVDPTGLASGALLYRMRLAPWETRTIELMVPMTGTAALARRWWDAGALQAETAAMWRGKLDRVTLIVPPQGQALVDTLRTSLAHMLISRIGPRLQPGTRSYARSWIRDGAMISEGLLRLDRPDVVREYVEWYAPYQFENGKVPCCVDDRGSDPVPENDSHGELIFNIAEYWRHTGDLAFLERMWPHVEGAYRYMEELRLSERTAANRRINRAFYGMMPASISHEGYSAKPMHSYWDNFWALRGYKDAVEVAQALGRAEDVERMTASRDQFHGDLMDSLRAAADLHDIDFLPGAAELGDFDPTSTTIALAPGGEQERLPQDLLHNTFEQYWTRFLDRRDGRLEWKDYTPYEWRNVAAFVRLGWRGRAKEVVDYFFADRAPQAWNQWGEVVSRTPRKPFFLGDLPHAWVGSDFVRSALDMFAYPRERDDSLVLAAGVPVDWLDGNGVGIAGLRTASGPLAYSLRRDDGALLLEVDDSGLRLPPGGLVLPWPFAGAPSETDIESGAAEWNGRELRVTALPARIRIAAAAEGGEGD</sequence>
<gene>
    <name evidence="3" type="ORF">FZO89_15685</name>
</gene>
<name>A0A5D4XJ36_9GAMM</name>
<dbReference type="GO" id="GO:0005975">
    <property type="term" value="P:carbohydrate metabolic process"/>
    <property type="evidence" value="ECO:0007669"/>
    <property type="project" value="InterPro"/>
</dbReference>
<feature type="domain" description="F5/8 type C" evidence="2">
    <location>
        <begin position="196"/>
        <end position="334"/>
    </location>
</feature>
<dbReference type="PROSITE" id="PS50022">
    <property type="entry name" value="FA58C_3"/>
    <property type="match status" value="1"/>
</dbReference>
<reference evidence="3 4" key="1">
    <citation type="submission" date="2019-08" db="EMBL/GenBank/DDBJ databases">
        <title>Luteimonas viscosus sp. nov., isolated from soil of a sunflower field.</title>
        <authorList>
            <person name="Jianli Z."/>
            <person name="Ying Z."/>
        </authorList>
    </citation>
    <scope>NUCLEOTIDE SEQUENCE [LARGE SCALE GENOMIC DNA]</scope>
    <source>
        <strain evidence="3 4">XBU10</strain>
    </source>
</reference>
<organism evidence="3 4">
    <name type="scientific">Luteimonas viscosa</name>
    <dbReference type="NCBI Taxonomy" id="1132694"/>
    <lineage>
        <taxon>Bacteria</taxon>
        <taxon>Pseudomonadati</taxon>
        <taxon>Pseudomonadota</taxon>
        <taxon>Gammaproteobacteria</taxon>
        <taxon>Lysobacterales</taxon>
        <taxon>Lysobacteraceae</taxon>
        <taxon>Luteimonas</taxon>
    </lineage>
</organism>
<dbReference type="Gene3D" id="2.60.120.260">
    <property type="entry name" value="Galactose-binding domain-like"/>
    <property type="match status" value="1"/>
</dbReference>
<keyword evidence="1" id="KW-0732">Signal</keyword>
<evidence type="ECO:0000259" key="2">
    <source>
        <dbReference type="PROSITE" id="PS50022"/>
    </source>
</evidence>
<dbReference type="AlphaFoldDB" id="A0A5D4XJ36"/>